<evidence type="ECO:0000256" key="3">
    <source>
        <dbReference type="ARBA" id="ARBA00023002"/>
    </source>
</evidence>
<name>A0A198A527_9BACL</name>
<keyword evidence="2" id="KW-0521">NADP</keyword>
<keyword evidence="5" id="KW-0407">Ion channel</keyword>
<dbReference type="AlphaFoldDB" id="A0A198A527"/>
<dbReference type="Gene3D" id="3.20.20.100">
    <property type="entry name" value="NADP-dependent oxidoreductase domain"/>
    <property type="match status" value="1"/>
</dbReference>
<dbReference type="EMBL" id="LYPB01000077">
    <property type="protein sequence ID" value="OAS16088.1"/>
    <property type="molecule type" value="Genomic_DNA"/>
</dbReference>
<dbReference type="SUPFAM" id="SSF51430">
    <property type="entry name" value="NAD(P)-linked oxidoreductase"/>
    <property type="match status" value="1"/>
</dbReference>
<keyword evidence="5" id="KW-0406">Ion transport</keyword>
<keyword evidence="3" id="KW-0560">Oxidoreductase</keyword>
<dbReference type="GO" id="GO:0016491">
    <property type="term" value="F:oxidoreductase activity"/>
    <property type="evidence" value="ECO:0007669"/>
    <property type="project" value="UniProtKB-KW"/>
</dbReference>
<evidence type="ECO:0000256" key="2">
    <source>
        <dbReference type="ARBA" id="ARBA00022857"/>
    </source>
</evidence>
<sequence>MQYRRLGNSGLKVSELSLGSWLTYGGAIDAKQSESIIYKAYELGINLFDTANVYHKGEAERVVGRALSKYLRDSYVLASKVCVPMGDGPNDRGLSRKHIREQCDASLLRLGVDYIDLYQCHRYDTDTPLEETLRALDDLVAQGKVLYTGVSMWKSEQLLDAVHMAKALRLHPIISNQPQYHMFRRGIEKEIVSLSAREGIGQIVFSPLAQGILTGKYKPGMPFPSDSRAGDPEQNGAIFQLMKDEQLSKVEKLIPIAERNELTLAQLALAWILRLENVASCIIGASRPQQVEENVRASGVKLSETDLLDIERILQA</sequence>
<dbReference type="PRINTS" id="PR00069">
    <property type="entry name" value="ALDKETRDTASE"/>
</dbReference>
<dbReference type="PANTHER" id="PTHR43150:SF2">
    <property type="entry name" value="HYPERKINETIC, ISOFORM M"/>
    <property type="match status" value="1"/>
</dbReference>
<dbReference type="GO" id="GO:0005829">
    <property type="term" value="C:cytosol"/>
    <property type="evidence" value="ECO:0007669"/>
    <property type="project" value="UniProtKB-ARBA"/>
</dbReference>
<gene>
    <name evidence="5" type="ORF">A8708_05805</name>
</gene>
<dbReference type="InterPro" id="IPR020471">
    <property type="entry name" value="AKR"/>
</dbReference>
<evidence type="ECO:0000259" key="4">
    <source>
        <dbReference type="Pfam" id="PF00248"/>
    </source>
</evidence>
<protein>
    <submittedName>
        <fullName evidence="5">Voltage-gated potassium channel</fullName>
    </submittedName>
</protein>
<accession>A0A198A527</accession>
<dbReference type="InterPro" id="IPR005399">
    <property type="entry name" value="K_chnl_volt-dep_bsu_KCNAB-rel"/>
</dbReference>
<dbReference type="InterPro" id="IPR036812">
    <property type="entry name" value="NAD(P)_OxRdtase_dom_sf"/>
</dbReference>
<organism evidence="5 6">
    <name type="scientific">Paenibacillus oryzisoli</name>
    <dbReference type="NCBI Taxonomy" id="1850517"/>
    <lineage>
        <taxon>Bacteria</taxon>
        <taxon>Bacillati</taxon>
        <taxon>Bacillota</taxon>
        <taxon>Bacilli</taxon>
        <taxon>Bacillales</taxon>
        <taxon>Paenibacillaceae</taxon>
        <taxon>Paenibacillus</taxon>
    </lineage>
</organism>
<dbReference type="GO" id="GO:0034220">
    <property type="term" value="P:monoatomic ion transmembrane transport"/>
    <property type="evidence" value="ECO:0007669"/>
    <property type="project" value="UniProtKB-KW"/>
</dbReference>
<dbReference type="PANTHER" id="PTHR43150">
    <property type="entry name" value="HYPERKINETIC, ISOFORM M"/>
    <property type="match status" value="1"/>
</dbReference>
<dbReference type="FunFam" id="3.20.20.100:FF:000004">
    <property type="entry name" value="Oxidoreductase, aldo/keto reductase"/>
    <property type="match status" value="1"/>
</dbReference>
<keyword evidence="5" id="KW-0813">Transport</keyword>
<evidence type="ECO:0000313" key="5">
    <source>
        <dbReference type="EMBL" id="OAS16088.1"/>
    </source>
</evidence>
<dbReference type="CDD" id="cd19074">
    <property type="entry name" value="Aldo_ket_red_shaker-like"/>
    <property type="match status" value="1"/>
</dbReference>
<feature type="domain" description="NADP-dependent oxidoreductase" evidence="4">
    <location>
        <begin position="15"/>
        <end position="313"/>
    </location>
</feature>
<dbReference type="OrthoDB" id="9773828at2"/>
<comment type="caution">
    <text evidence="5">The sequence shown here is derived from an EMBL/GenBank/DDBJ whole genome shotgun (WGS) entry which is preliminary data.</text>
</comment>
<comment type="similarity">
    <text evidence="1">Belongs to the shaker potassium channel beta subunit family.</text>
</comment>
<dbReference type="Proteomes" id="UP000078454">
    <property type="component" value="Unassembled WGS sequence"/>
</dbReference>
<dbReference type="Pfam" id="PF00248">
    <property type="entry name" value="Aldo_ket_red"/>
    <property type="match status" value="1"/>
</dbReference>
<evidence type="ECO:0000256" key="1">
    <source>
        <dbReference type="ARBA" id="ARBA00006515"/>
    </source>
</evidence>
<dbReference type="RefSeq" id="WP_068667702.1">
    <property type="nucleotide sequence ID" value="NZ_LYPB01000077.1"/>
</dbReference>
<dbReference type="STRING" id="1850517.A8708_05805"/>
<reference evidence="5 6" key="1">
    <citation type="submission" date="2016-05" db="EMBL/GenBank/DDBJ databases">
        <title>Paenibacillus sp. 1ZS3-15 nov., isolated from the rhizosphere soil.</title>
        <authorList>
            <person name="Zhang X.X."/>
            <person name="Zhang J."/>
        </authorList>
    </citation>
    <scope>NUCLEOTIDE SEQUENCE [LARGE SCALE GENOMIC DNA]</scope>
    <source>
        <strain evidence="5 6">1ZS3-15</strain>
    </source>
</reference>
<dbReference type="InterPro" id="IPR023210">
    <property type="entry name" value="NADP_OxRdtase_dom"/>
</dbReference>
<keyword evidence="6" id="KW-1185">Reference proteome</keyword>
<proteinExistence type="inferred from homology"/>
<evidence type="ECO:0000313" key="6">
    <source>
        <dbReference type="Proteomes" id="UP000078454"/>
    </source>
</evidence>